<reference evidence="1" key="1">
    <citation type="submission" date="2020-02" db="EMBL/GenBank/DDBJ databases">
        <title>Bacillus sedimentmangrovi sp. nov., isolated from sediment of the mangrove ecosystem.</title>
        <authorList>
            <person name="Liu G."/>
        </authorList>
    </citation>
    <scope>NUCLEOTIDE SEQUENCE [LARGE SCALE GENOMIC DNA]</scope>
    <source>
        <strain evidence="1">SgZ-7</strain>
    </source>
</reference>
<proteinExistence type="predicted"/>
<keyword evidence="2" id="KW-1185">Reference proteome</keyword>
<name>A0A6B3TLD8_9BACI</name>
<gene>
    <name evidence="1" type="ORF">G4Z05_02430</name>
</gene>
<dbReference type="AlphaFoldDB" id="A0A6B3TLD8"/>
<sequence length="49" mass="6018">MEKNPSLSYYVYSPFIHFIKKFFEFAGDGTKDSLRRELVYFEISYYFDQ</sequence>
<dbReference type="Proteomes" id="UP000481621">
    <property type="component" value="Unassembled WGS sequence"/>
</dbReference>
<organism evidence="1 2">
    <name type="scientific">Neobacillus thermocopriae</name>
    <dbReference type="NCBI Taxonomy" id="1215031"/>
    <lineage>
        <taxon>Bacteria</taxon>
        <taxon>Bacillati</taxon>
        <taxon>Bacillota</taxon>
        <taxon>Bacilli</taxon>
        <taxon>Bacillales</taxon>
        <taxon>Bacillaceae</taxon>
        <taxon>Neobacillus</taxon>
    </lineage>
</organism>
<comment type="caution">
    <text evidence="1">The sequence shown here is derived from an EMBL/GenBank/DDBJ whole genome shotgun (WGS) entry which is preliminary data.</text>
</comment>
<protein>
    <submittedName>
        <fullName evidence="1">Uncharacterized protein</fullName>
    </submittedName>
</protein>
<accession>A0A6B3TLD8</accession>
<dbReference type="EMBL" id="JAAIUV010000002">
    <property type="protein sequence ID" value="NEX77744.1"/>
    <property type="molecule type" value="Genomic_DNA"/>
</dbReference>
<dbReference type="RefSeq" id="WP_327989351.1">
    <property type="nucleotide sequence ID" value="NZ_JARMRS010000022.1"/>
</dbReference>
<evidence type="ECO:0000313" key="1">
    <source>
        <dbReference type="EMBL" id="NEX77744.1"/>
    </source>
</evidence>
<evidence type="ECO:0000313" key="2">
    <source>
        <dbReference type="Proteomes" id="UP000481621"/>
    </source>
</evidence>